<proteinExistence type="predicted"/>
<dbReference type="Proteomes" id="UP000287372">
    <property type="component" value="Segment"/>
</dbReference>
<dbReference type="GeneID" id="55009890"/>
<evidence type="ECO:0000313" key="2">
    <source>
        <dbReference type="Proteomes" id="UP000287372"/>
    </source>
</evidence>
<protein>
    <submittedName>
        <fullName evidence="1">Uncharacterized protein</fullName>
    </submittedName>
</protein>
<gene>
    <name evidence="1" type="primary">112</name>
    <name evidence="1" type="ORF">SEA_HIYAA_112</name>
</gene>
<accession>A0A3S9U8U5</accession>
<evidence type="ECO:0000313" key="1">
    <source>
        <dbReference type="EMBL" id="AZS06751.1"/>
    </source>
</evidence>
<sequence length="62" mass="7029">MFKLQFRQNGRLVTFRDLTEEQARAGVAFARTLGDASVVELRVQTPAVDRFGPVWADVTDQF</sequence>
<dbReference type="KEGG" id="vg:55009890"/>
<organism evidence="1 2">
    <name type="scientific">Streptomyces phage Hiyaa</name>
    <dbReference type="NCBI Taxonomy" id="2499072"/>
    <lineage>
        <taxon>Viruses</taxon>
        <taxon>Duplodnaviria</taxon>
        <taxon>Heunggongvirae</taxon>
        <taxon>Uroviricota</taxon>
        <taxon>Caudoviricetes</taxon>
        <taxon>Hiyaavirus</taxon>
        <taxon>Hiyaavirus hiyaa</taxon>
    </lineage>
</organism>
<dbReference type="EMBL" id="MK279841">
    <property type="protein sequence ID" value="AZS06751.1"/>
    <property type="molecule type" value="Genomic_DNA"/>
</dbReference>
<reference evidence="1 2" key="1">
    <citation type="submission" date="2018-12" db="EMBL/GenBank/DDBJ databases">
        <authorList>
            <person name="Lieu J.K."/>
            <person name="Tian C.Z."/>
            <person name="Hsaio W.J."/>
            <person name="Shaffer C.D."/>
            <person name="Weston-Hafer K.A."/>
            <person name="Russell D.A."/>
            <person name="Pope W.H."/>
            <person name="Jacobs-Sera D."/>
            <person name="Hendrix R.W."/>
            <person name="Hatfull G.F."/>
        </authorList>
    </citation>
    <scope>NUCLEOTIDE SEQUENCE [LARGE SCALE GENOMIC DNA]</scope>
</reference>
<keyword evidence="2" id="KW-1185">Reference proteome</keyword>
<dbReference type="RefSeq" id="YP_009818547.1">
    <property type="nucleotide sequence ID" value="NC_048139.1"/>
</dbReference>
<name>A0A3S9U8U5_9CAUD</name>